<proteinExistence type="predicted"/>
<reference evidence="1 2" key="1">
    <citation type="submission" date="2019-02" db="EMBL/GenBank/DDBJ databases">
        <title>Deep-cultivation of Planctomycetes and their phenomic and genomic characterization uncovers novel biology.</title>
        <authorList>
            <person name="Wiegand S."/>
            <person name="Jogler M."/>
            <person name="Boedeker C."/>
            <person name="Pinto D."/>
            <person name="Vollmers J."/>
            <person name="Rivas-Marin E."/>
            <person name="Kohn T."/>
            <person name="Peeters S.H."/>
            <person name="Heuer A."/>
            <person name="Rast P."/>
            <person name="Oberbeckmann S."/>
            <person name="Bunk B."/>
            <person name="Jeske O."/>
            <person name="Meyerdierks A."/>
            <person name="Storesund J.E."/>
            <person name="Kallscheuer N."/>
            <person name="Luecker S."/>
            <person name="Lage O.M."/>
            <person name="Pohl T."/>
            <person name="Merkel B.J."/>
            <person name="Hornburger P."/>
            <person name="Mueller R.-W."/>
            <person name="Bruemmer F."/>
            <person name="Labrenz M."/>
            <person name="Spormann A.M."/>
            <person name="Op den Camp H."/>
            <person name="Overmann J."/>
            <person name="Amann R."/>
            <person name="Jetten M.S.M."/>
            <person name="Mascher T."/>
            <person name="Medema M.H."/>
            <person name="Devos D.P."/>
            <person name="Kaster A.-K."/>
            <person name="Ovreas L."/>
            <person name="Rohde M."/>
            <person name="Galperin M.Y."/>
            <person name="Jogler C."/>
        </authorList>
    </citation>
    <scope>NUCLEOTIDE SEQUENCE [LARGE SCALE GENOMIC DNA]</scope>
    <source>
        <strain evidence="1 2">Pan216</strain>
    </source>
</reference>
<dbReference type="EMBL" id="CP036279">
    <property type="protein sequence ID" value="QDU60478.1"/>
    <property type="molecule type" value="Genomic_DNA"/>
</dbReference>
<gene>
    <name evidence="1" type="ORF">Pan216_13190</name>
</gene>
<dbReference type="Proteomes" id="UP000317093">
    <property type="component" value="Chromosome"/>
</dbReference>
<name>A0A518B0G7_9BACT</name>
<protein>
    <submittedName>
        <fullName evidence="1">Uncharacterized protein</fullName>
    </submittedName>
</protein>
<accession>A0A518B0G7</accession>
<organism evidence="1 2">
    <name type="scientific">Kolteria novifilia</name>
    <dbReference type="NCBI Taxonomy" id="2527975"/>
    <lineage>
        <taxon>Bacteria</taxon>
        <taxon>Pseudomonadati</taxon>
        <taxon>Planctomycetota</taxon>
        <taxon>Planctomycetia</taxon>
        <taxon>Kolteriales</taxon>
        <taxon>Kolteriaceae</taxon>
        <taxon>Kolteria</taxon>
    </lineage>
</organism>
<dbReference type="AlphaFoldDB" id="A0A518B0G7"/>
<sequence length="120" mass="13643">MVEQGEDLVESLRFTHRSRRRDRRRLGHQRGGNLNHRRIWTSFLEILGEQLVEPVRDGLHVSVLVAVLVQQPPVANLEAEMVDGIGHGVDRVLAAEDPRRRAFIPHEMEARFDPSAPSSP</sequence>
<keyword evidence="2" id="KW-1185">Reference proteome</keyword>
<evidence type="ECO:0000313" key="2">
    <source>
        <dbReference type="Proteomes" id="UP000317093"/>
    </source>
</evidence>
<evidence type="ECO:0000313" key="1">
    <source>
        <dbReference type="EMBL" id="QDU60478.1"/>
    </source>
</evidence>
<dbReference type="KEGG" id="knv:Pan216_13190"/>